<name>M3I7Z7_LEPIR</name>
<gene>
    <name evidence="1" type="ORF">LEP1GSC151_2143</name>
</gene>
<accession>M3I7Z7</accession>
<evidence type="ECO:0000313" key="2">
    <source>
        <dbReference type="Proteomes" id="UP000011776"/>
    </source>
</evidence>
<dbReference type="AlphaFoldDB" id="M3I7Z7"/>
<sequence length="41" mass="5038">MVTKSEKMVFQKRINFFEIRTGKILSSKIILFWLKKYLENE</sequence>
<comment type="caution">
    <text evidence="1">The sequence shown here is derived from an EMBL/GenBank/DDBJ whole genome shotgun (WGS) entry which is preliminary data.</text>
</comment>
<dbReference type="EMBL" id="AFME02000126">
    <property type="protein sequence ID" value="EMG11977.1"/>
    <property type="molecule type" value="Genomic_DNA"/>
</dbReference>
<dbReference type="Proteomes" id="UP000011776">
    <property type="component" value="Unassembled WGS sequence"/>
</dbReference>
<organism evidence="1 2">
    <name type="scientific">Leptospira interrogans serovar Grippotyphosa str. LT2186</name>
    <dbReference type="NCBI Taxonomy" id="1001599"/>
    <lineage>
        <taxon>Bacteria</taxon>
        <taxon>Pseudomonadati</taxon>
        <taxon>Spirochaetota</taxon>
        <taxon>Spirochaetia</taxon>
        <taxon>Leptospirales</taxon>
        <taxon>Leptospiraceae</taxon>
        <taxon>Leptospira</taxon>
    </lineage>
</organism>
<proteinExistence type="predicted"/>
<protein>
    <submittedName>
        <fullName evidence="1">Uncharacterized protein</fullName>
    </submittedName>
</protein>
<evidence type="ECO:0000313" key="1">
    <source>
        <dbReference type="EMBL" id="EMG11977.1"/>
    </source>
</evidence>
<reference evidence="1 2" key="1">
    <citation type="submission" date="2013-02" db="EMBL/GenBank/DDBJ databases">
        <authorList>
            <person name="Harkins D.M."/>
            <person name="Durkin A.S."/>
            <person name="Brinkac L.M."/>
            <person name="Haft D.H."/>
            <person name="Selengut J.D."/>
            <person name="Sanka R."/>
            <person name="DePew J."/>
            <person name="Purushe J."/>
            <person name="Tulsiani S.M."/>
            <person name="Graham G.C."/>
            <person name="Burns M.-A."/>
            <person name="Dohnt M.F."/>
            <person name="Smythe L.D."/>
            <person name="McKay D.B."/>
            <person name="Craig S.B."/>
            <person name="Vinetz J.M."/>
            <person name="Sutton G.G."/>
            <person name="Nierman W.C."/>
            <person name="Fouts D.E."/>
        </authorList>
    </citation>
    <scope>NUCLEOTIDE SEQUENCE [LARGE SCALE GENOMIC DNA]</scope>
    <source>
        <strain evidence="1 2">LT2186</strain>
    </source>
</reference>
<dbReference type="BioCyc" id="LINT1001599:G11K9-5221-MONOMER"/>